<dbReference type="PROSITE" id="PS50158">
    <property type="entry name" value="ZF_CCHC"/>
    <property type="match status" value="1"/>
</dbReference>
<dbReference type="Pfam" id="PF14111">
    <property type="entry name" value="DUF4283"/>
    <property type="match status" value="1"/>
</dbReference>
<dbReference type="GO" id="GO:0008270">
    <property type="term" value="F:zinc ion binding"/>
    <property type="evidence" value="ECO:0007669"/>
    <property type="project" value="UniProtKB-KW"/>
</dbReference>
<gene>
    <name evidence="4" type="ORF">AXF42_Ash021356</name>
</gene>
<dbReference type="Pfam" id="PF14392">
    <property type="entry name" value="zf-CCHC_4"/>
    <property type="match status" value="1"/>
</dbReference>
<dbReference type="PANTHER" id="PTHR31286">
    <property type="entry name" value="GLYCINE-RICH CELL WALL STRUCTURAL PROTEIN 1.8-LIKE"/>
    <property type="match status" value="1"/>
</dbReference>
<feature type="region of interest" description="Disordered" evidence="2">
    <location>
        <begin position="489"/>
        <end position="547"/>
    </location>
</feature>
<reference evidence="4 5" key="1">
    <citation type="journal article" date="2017" name="Nature">
        <title>The Apostasia genome and the evolution of orchids.</title>
        <authorList>
            <person name="Zhang G.Q."/>
            <person name="Liu K.W."/>
            <person name="Li Z."/>
            <person name="Lohaus R."/>
            <person name="Hsiao Y.Y."/>
            <person name="Niu S.C."/>
            <person name="Wang J.Y."/>
            <person name="Lin Y.C."/>
            <person name="Xu Q."/>
            <person name="Chen L.J."/>
            <person name="Yoshida K."/>
            <person name="Fujiwara S."/>
            <person name="Wang Z.W."/>
            <person name="Zhang Y.Q."/>
            <person name="Mitsuda N."/>
            <person name="Wang M."/>
            <person name="Liu G.H."/>
            <person name="Pecoraro L."/>
            <person name="Huang H.X."/>
            <person name="Xiao X.J."/>
            <person name="Lin M."/>
            <person name="Wu X.Y."/>
            <person name="Wu W.L."/>
            <person name="Chen Y.Y."/>
            <person name="Chang S.B."/>
            <person name="Sakamoto S."/>
            <person name="Ohme-Takagi M."/>
            <person name="Yagi M."/>
            <person name="Zeng S.J."/>
            <person name="Shen C.Y."/>
            <person name="Yeh C.M."/>
            <person name="Luo Y.B."/>
            <person name="Tsai W.C."/>
            <person name="Van de Peer Y."/>
            <person name="Liu Z.J."/>
        </authorList>
    </citation>
    <scope>NUCLEOTIDE SEQUENCE [LARGE SCALE GENOMIC DNA]</scope>
    <source>
        <strain evidence="5">cv. Shenzhen</strain>
        <tissue evidence="4">Stem</tissue>
    </source>
</reference>
<feature type="region of interest" description="Disordered" evidence="2">
    <location>
        <begin position="1"/>
        <end position="20"/>
    </location>
</feature>
<dbReference type="EMBL" id="KZ454337">
    <property type="protein sequence ID" value="PKA46309.1"/>
    <property type="molecule type" value="Genomic_DNA"/>
</dbReference>
<proteinExistence type="predicted"/>
<dbReference type="STRING" id="1088818.A0A2H9ZSN8"/>
<organism evidence="4 5">
    <name type="scientific">Apostasia shenzhenica</name>
    <dbReference type="NCBI Taxonomy" id="1088818"/>
    <lineage>
        <taxon>Eukaryota</taxon>
        <taxon>Viridiplantae</taxon>
        <taxon>Streptophyta</taxon>
        <taxon>Embryophyta</taxon>
        <taxon>Tracheophyta</taxon>
        <taxon>Spermatophyta</taxon>
        <taxon>Magnoliopsida</taxon>
        <taxon>Liliopsida</taxon>
        <taxon>Asparagales</taxon>
        <taxon>Orchidaceae</taxon>
        <taxon>Apostasioideae</taxon>
        <taxon>Apostasia</taxon>
    </lineage>
</organism>
<accession>A0A2H9ZSN8</accession>
<dbReference type="GO" id="GO:0003676">
    <property type="term" value="F:nucleic acid binding"/>
    <property type="evidence" value="ECO:0007669"/>
    <property type="project" value="InterPro"/>
</dbReference>
<evidence type="ECO:0000313" key="4">
    <source>
        <dbReference type="EMBL" id="PKA46309.1"/>
    </source>
</evidence>
<dbReference type="InterPro" id="IPR025836">
    <property type="entry name" value="Zn_knuckle_CX2CX4HX4C"/>
</dbReference>
<keyword evidence="5" id="KW-1185">Reference proteome</keyword>
<evidence type="ECO:0000256" key="2">
    <source>
        <dbReference type="SAM" id="MobiDB-lite"/>
    </source>
</evidence>
<dbReference type="InterPro" id="IPR001878">
    <property type="entry name" value="Znf_CCHC"/>
</dbReference>
<evidence type="ECO:0000256" key="1">
    <source>
        <dbReference type="PROSITE-ProRule" id="PRU00047"/>
    </source>
</evidence>
<keyword evidence="1" id="KW-0863">Zinc-finger</keyword>
<dbReference type="Proteomes" id="UP000236161">
    <property type="component" value="Unassembled WGS sequence"/>
</dbReference>
<dbReference type="AlphaFoldDB" id="A0A2H9ZSN8"/>
<dbReference type="InterPro" id="IPR040256">
    <property type="entry name" value="At4g02000-like"/>
</dbReference>
<name>A0A2H9ZSN8_9ASPA</name>
<protein>
    <recommendedName>
        <fullName evidence="3">CCHC-type domain-containing protein</fullName>
    </recommendedName>
</protein>
<feature type="region of interest" description="Disordered" evidence="2">
    <location>
        <begin position="352"/>
        <end position="416"/>
    </location>
</feature>
<evidence type="ECO:0000313" key="5">
    <source>
        <dbReference type="Proteomes" id="UP000236161"/>
    </source>
</evidence>
<feature type="compositionally biased region" description="Polar residues" evidence="2">
    <location>
        <begin position="506"/>
        <end position="517"/>
    </location>
</feature>
<keyword evidence="1" id="KW-0862">Zinc</keyword>
<feature type="compositionally biased region" description="Polar residues" evidence="2">
    <location>
        <begin position="403"/>
        <end position="413"/>
    </location>
</feature>
<sequence>MEQEALQATAQPAAMEQEGSVPASTQVQAASCAHQDVISSFPAESYHAEIAEDILMEQRLYFADDNAESRLIKPSTPTISSSLPVLHSGLSPNPVDNTSASCATASSTCPPAVCDNAPKPPPHFSVNPAWQKKPYVDISQLNMPSSSYLQCGVVTLDDAAVKRMETKFANALVGRLFGRRLPYPFLTSELHKRWGHFEGFRLLDVGQDCFVCLFAHEADRDAILRSGPWIVAGQVLGLDVWTPKFTASSAVGSSTPLWIRLPGLPLYSWDVLNLARITSALGTPLWVDPCTATVDRVAYARVCVRIDLSLPLKSGIWIDSCHGKFYQKVEYEGLSVICFNCGIVGHKEATCPTKTSQPAAGPNPTAAVPNSSSLQPSTDVPAQSNCPSTSASQHVPPAPTVLHSPSTPTTSDSAFGPWMLVMNRRRRPQTSRSTNPSQPPVGQQFIGMKNGKNVDHSQFHTNNNIFKAKNPFAVSENAEFKATTKTLLSKGKPSKLSSKSTKHTVLQKQQLSNSIQPISAPVLDESTRPKRLRSVSPSSPPRLTPHD</sequence>
<keyword evidence="1" id="KW-0479">Metal-binding</keyword>
<feature type="domain" description="CCHC-type" evidence="3">
    <location>
        <begin position="338"/>
        <end position="352"/>
    </location>
</feature>
<feature type="compositionally biased region" description="Polar residues" evidence="2">
    <location>
        <begin position="1"/>
        <end position="10"/>
    </location>
</feature>
<feature type="compositionally biased region" description="Polar residues" evidence="2">
    <location>
        <begin position="368"/>
        <end position="393"/>
    </location>
</feature>
<dbReference type="PANTHER" id="PTHR31286:SF99">
    <property type="entry name" value="DUF4283 DOMAIN-CONTAINING PROTEIN"/>
    <property type="match status" value="1"/>
</dbReference>
<evidence type="ECO:0000259" key="3">
    <source>
        <dbReference type="PROSITE" id="PS50158"/>
    </source>
</evidence>
<dbReference type="InterPro" id="IPR025558">
    <property type="entry name" value="DUF4283"/>
</dbReference>
<feature type="compositionally biased region" description="Low complexity" evidence="2">
    <location>
        <begin position="489"/>
        <end position="499"/>
    </location>
</feature>
<feature type="compositionally biased region" description="Pro residues" evidence="2">
    <location>
        <begin position="538"/>
        <end position="547"/>
    </location>
</feature>
<dbReference type="OrthoDB" id="1096772at2759"/>